<feature type="non-terminal residue" evidence="1">
    <location>
        <position position="1"/>
    </location>
</feature>
<gene>
    <name evidence="1" type="ORF">METZ01_LOCUS83388</name>
</gene>
<evidence type="ECO:0000313" key="1">
    <source>
        <dbReference type="EMBL" id="SVA30534.1"/>
    </source>
</evidence>
<sequence length="81" mass="8986">VVFPAPGEKTESKWMSPPLKSLLSLFLSKSDRASCPEGILQSLCPPNDFPFISLMYPSVSSQETSFLRSILESFAIHVRLV</sequence>
<accession>A0A381URG3</accession>
<reference evidence="1" key="1">
    <citation type="submission" date="2018-05" db="EMBL/GenBank/DDBJ databases">
        <authorList>
            <person name="Lanie J.A."/>
            <person name="Ng W.-L."/>
            <person name="Kazmierczak K.M."/>
            <person name="Andrzejewski T.M."/>
            <person name="Davidsen T.M."/>
            <person name="Wayne K.J."/>
            <person name="Tettelin H."/>
            <person name="Glass J.I."/>
            <person name="Rusch D."/>
            <person name="Podicherti R."/>
            <person name="Tsui H.-C.T."/>
            <person name="Winkler M.E."/>
        </authorList>
    </citation>
    <scope>NUCLEOTIDE SEQUENCE</scope>
</reference>
<organism evidence="1">
    <name type="scientific">marine metagenome</name>
    <dbReference type="NCBI Taxonomy" id="408172"/>
    <lineage>
        <taxon>unclassified sequences</taxon>
        <taxon>metagenomes</taxon>
        <taxon>ecological metagenomes</taxon>
    </lineage>
</organism>
<name>A0A381URG3_9ZZZZ</name>
<protein>
    <submittedName>
        <fullName evidence="1">Uncharacterized protein</fullName>
    </submittedName>
</protein>
<dbReference type="EMBL" id="UINC01006941">
    <property type="protein sequence ID" value="SVA30534.1"/>
    <property type="molecule type" value="Genomic_DNA"/>
</dbReference>
<dbReference type="AlphaFoldDB" id="A0A381URG3"/>
<proteinExistence type="predicted"/>